<dbReference type="SMART" id="SM00749">
    <property type="entry name" value="BON"/>
    <property type="match status" value="4"/>
</dbReference>
<dbReference type="Gene3D" id="3.40.1520.20">
    <property type="match status" value="1"/>
</dbReference>
<accession>A0A849SFE3</accession>
<proteinExistence type="predicted"/>
<dbReference type="PROSITE" id="PS50914">
    <property type="entry name" value="BON"/>
    <property type="match status" value="4"/>
</dbReference>
<organism evidence="3 4">
    <name type="scientific">Eiseniibacteriota bacterium</name>
    <dbReference type="NCBI Taxonomy" id="2212470"/>
    <lineage>
        <taxon>Bacteria</taxon>
        <taxon>Candidatus Eiseniibacteriota</taxon>
    </lineage>
</organism>
<evidence type="ECO:0000256" key="1">
    <source>
        <dbReference type="SAM" id="SignalP"/>
    </source>
</evidence>
<dbReference type="InterPro" id="IPR051686">
    <property type="entry name" value="Lipoprotein_DolP"/>
</dbReference>
<sequence length="348" mass="37301">MKRSLMVSLLRCAVVTVALGWAASSSAAPDPWVTAKVKIALMTSSEVSGLPIDVDTFDGRVTLHGKVATRQEQSNAAVVAGRVGGVRSVRNLLQVVSSKDRKVVNESDANLKDAVATALKNEHELDDSQVSVKSVNKGLVLLAGNAETLADHLRALETAAQVGGVKRLASEIKSPDRFADREIWDEKNPPSPGNPVSDAWITTETKTRFIFDSDIPASDINVDTHRGQVILFGVVPSQSVKDKALQIAKDVSGGKDAKDELQIVPPTMQARATADDSELEKSIRTRITDARLEGANVSVEVKAAVARLTGTYSKLGDRYEALLIARSTPGVSGVKDDMRREEGRASRD</sequence>
<feature type="domain" description="BON" evidence="2">
    <location>
        <begin position="29"/>
        <end position="97"/>
    </location>
</feature>
<feature type="domain" description="BON" evidence="2">
    <location>
        <begin position="107"/>
        <end position="176"/>
    </location>
</feature>
<feature type="chain" id="PRO_5032678343" evidence="1">
    <location>
        <begin position="28"/>
        <end position="348"/>
    </location>
</feature>
<dbReference type="PANTHER" id="PTHR34606">
    <property type="entry name" value="BON DOMAIN-CONTAINING PROTEIN"/>
    <property type="match status" value="1"/>
</dbReference>
<protein>
    <submittedName>
        <fullName evidence="3">BON domain-containing protein</fullName>
    </submittedName>
</protein>
<evidence type="ECO:0000313" key="4">
    <source>
        <dbReference type="Proteomes" id="UP000580839"/>
    </source>
</evidence>
<dbReference type="Proteomes" id="UP000580839">
    <property type="component" value="Unassembled WGS sequence"/>
</dbReference>
<comment type="caution">
    <text evidence="3">The sequence shown here is derived from an EMBL/GenBank/DDBJ whole genome shotgun (WGS) entry which is preliminary data.</text>
</comment>
<dbReference type="InterPro" id="IPR007055">
    <property type="entry name" value="BON_dom"/>
</dbReference>
<keyword evidence="1" id="KW-0732">Signal</keyword>
<evidence type="ECO:0000259" key="2">
    <source>
        <dbReference type="PROSITE" id="PS50914"/>
    </source>
</evidence>
<dbReference type="EMBL" id="JABFRW010000031">
    <property type="protein sequence ID" value="NOT33166.1"/>
    <property type="molecule type" value="Genomic_DNA"/>
</dbReference>
<dbReference type="Pfam" id="PF04972">
    <property type="entry name" value="BON"/>
    <property type="match status" value="4"/>
</dbReference>
<feature type="domain" description="BON" evidence="2">
    <location>
        <begin position="275"/>
        <end position="342"/>
    </location>
</feature>
<name>A0A849SFE3_UNCEI</name>
<dbReference type="AlphaFoldDB" id="A0A849SFE3"/>
<evidence type="ECO:0000313" key="3">
    <source>
        <dbReference type="EMBL" id="NOT33166.1"/>
    </source>
</evidence>
<gene>
    <name evidence="3" type="ORF">HOP12_03250</name>
</gene>
<feature type="signal peptide" evidence="1">
    <location>
        <begin position="1"/>
        <end position="27"/>
    </location>
</feature>
<dbReference type="Gene3D" id="3.30.1340.30">
    <property type="match status" value="1"/>
</dbReference>
<feature type="domain" description="BON" evidence="2">
    <location>
        <begin position="197"/>
        <end position="265"/>
    </location>
</feature>
<reference evidence="3 4" key="1">
    <citation type="submission" date="2020-04" db="EMBL/GenBank/DDBJ databases">
        <title>Metagenomic profiling of ammonia- and methane-oxidizing microorganisms in a Dutch drinking water treatment plant.</title>
        <authorList>
            <person name="Poghosyan L."/>
            <person name="Leucker S."/>
        </authorList>
    </citation>
    <scope>NUCLEOTIDE SEQUENCE [LARGE SCALE GENOMIC DNA]</scope>
    <source>
        <strain evidence="3">S-RSF-IL-03</strain>
    </source>
</reference>
<dbReference type="PANTHER" id="PTHR34606:SF15">
    <property type="entry name" value="BON DOMAIN-CONTAINING PROTEIN"/>
    <property type="match status" value="1"/>
</dbReference>
<dbReference type="InterPro" id="IPR014004">
    <property type="entry name" value="Transpt-assoc_nodulatn_dom_bac"/>
</dbReference>